<keyword evidence="1 4" id="KW-0479">Metal-binding</keyword>
<accession>A0A1I8AI84</accession>
<sequence length="308" mass="35567">MPTQYYTLCDTTNEHVILAEWSKALRSGRSPLRRAQGDFNFDRLPLIMDQQQPRSASFSSASRESSPPLSVGRVAIRKHEPVWRRLKTAMCKNLQKDGKCQYGKTCWYAHAEEELRSPDDLESAKALEQNFREQTKEKERRKEELAKSRASEERRPTGPRNNRNRSRQWNRQKAQQFTPGQFAPAPITMPPPGVYIPILHDANGLPQWSQLKKMTHLWNCQEAVLQQETVSIKIREDIRQQEKKLEEATSEEEKVDIDKEIAWLKLSLNASELTLATKRGAYLDAKNMDDRQPEPIAEKHDSLCSATQ</sequence>
<dbReference type="PROSITE" id="PS50103">
    <property type="entry name" value="ZF_C3H1"/>
    <property type="match status" value="1"/>
</dbReference>
<evidence type="ECO:0000256" key="3">
    <source>
        <dbReference type="ARBA" id="ARBA00022833"/>
    </source>
</evidence>
<dbReference type="InterPro" id="IPR036855">
    <property type="entry name" value="Znf_CCCH_sf"/>
</dbReference>
<dbReference type="GO" id="GO:0008270">
    <property type="term" value="F:zinc ion binding"/>
    <property type="evidence" value="ECO:0007669"/>
    <property type="project" value="UniProtKB-KW"/>
</dbReference>
<keyword evidence="2 4" id="KW-0863">Zinc-finger</keyword>
<keyword evidence="5" id="KW-0175">Coiled coil</keyword>
<evidence type="ECO:0000256" key="1">
    <source>
        <dbReference type="ARBA" id="ARBA00022723"/>
    </source>
</evidence>
<evidence type="ECO:0000256" key="6">
    <source>
        <dbReference type="SAM" id="MobiDB-lite"/>
    </source>
</evidence>
<feature type="compositionally biased region" description="Basic and acidic residues" evidence="6">
    <location>
        <begin position="286"/>
        <end position="302"/>
    </location>
</feature>
<dbReference type="WBParaSite" id="L893_g5726.t1">
    <property type="protein sequence ID" value="L893_g5726.t1"/>
    <property type="gene ID" value="L893_g5726"/>
</dbReference>
<dbReference type="Gene3D" id="4.10.1000.10">
    <property type="entry name" value="Zinc finger, CCCH-type"/>
    <property type="match status" value="1"/>
</dbReference>
<evidence type="ECO:0000313" key="9">
    <source>
        <dbReference type="WBParaSite" id="L893_g5726.t1"/>
    </source>
</evidence>
<feature type="region of interest" description="Disordered" evidence="6">
    <location>
        <begin position="284"/>
        <end position="308"/>
    </location>
</feature>
<feature type="zinc finger region" description="C3H1-type" evidence="4">
    <location>
        <begin position="85"/>
        <end position="113"/>
    </location>
</feature>
<feature type="domain" description="C3H1-type" evidence="7">
    <location>
        <begin position="85"/>
        <end position="113"/>
    </location>
</feature>
<dbReference type="AlphaFoldDB" id="A0A1I8AI84"/>
<protein>
    <submittedName>
        <fullName evidence="9">C3H1-type domain-containing protein</fullName>
    </submittedName>
</protein>
<feature type="coiled-coil region" evidence="5">
    <location>
        <begin position="231"/>
        <end position="258"/>
    </location>
</feature>
<reference evidence="9" key="1">
    <citation type="submission" date="2016-11" db="UniProtKB">
        <authorList>
            <consortium name="WormBaseParasite"/>
        </authorList>
    </citation>
    <scope>IDENTIFICATION</scope>
</reference>
<evidence type="ECO:0000259" key="7">
    <source>
        <dbReference type="PROSITE" id="PS50103"/>
    </source>
</evidence>
<dbReference type="Pfam" id="PF00642">
    <property type="entry name" value="zf-CCCH"/>
    <property type="match status" value="1"/>
</dbReference>
<dbReference type="InterPro" id="IPR000571">
    <property type="entry name" value="Znf_CCCH"/>
</dbReference>
<feature type="compositionally biased region" description="Basic and acidic residues" evidence="6">
    <location>
        <begin position="130"/>
        <end position="156"/>
    </location>
</feature>
<evidence type="ECO:0000256" key="2">
    <source>
        <dbReference type="ARBA" id="ARBA00022771"/>
    </source>
</evidence>
<keyword evidence="8" id="KW-1185">Reference proteome</keyword>
<name>A0A1I8AI84_9BILA</name>
<dbReference type="SUPFAM" id="SSF90229">
    <property type="entry name" value="CCCH zinc finger"/>
    <property type="match status" value="1"/>
</dbReference>
<evidence type="ECO:0000313" key="8">
    <source>
        <dbReference type="Proteomes" id="UP000095287"/>
    </source>
</evidence>
<organism evidence="8 9">
    <name type="scientific">Steinernema glaseri</name>
    <dbReference type="NCBI Taxonomy" id="37863"/>
    <lineage>
        <taxon>Eukaryota</taxon>
        <taxon>Metazoa</taxon>
        <taxon>Ecdysozoa</taxon>
        <taxon>Nematoda</taxon>
        <taxon>Chromadorea</taxon>
        <taxon>Rhabditida</taxon>
        <taxon>Tylenchina</taxon>
        <taxon>Panagrolaimomorpha</taxon>
        <taxon>Strongyloidoidea</taxon>
        <taxon>Steinernematidae</taxon>
        <taxon>Steinernema</taxon>
    </lineage>
</organism>
<proteinExistence type="predicted"/>
<feature type="region of interest" description="Disordered" evidence="6">
    <location>
        <begin position="130"/>
        <end position="188"/>
    </location>
</feature>
<dbReference type="Proteomes" id="UP000095287">
    <property type="component" value="Unplaced"/>
</dbReference>
<evidence type="ECO:0000256" key="4">
    <source>
        <dbReference type="PROSITE-ProRule" id="PRU00723"/>
    </source>
</evidence>
<evidence type="ECO:0000256" key="5">
    <source>
        <dbReference type="SAM" id="Coils"/>
    </source>
</evidence>
<keyword evidence="3 4" id="KW-0862">Zinc</keyword>